<keyword evidence="5" id="KW-0812">Transmembrane</keyword>
<evidence type="ECO:0000313" key="7">
    <source>
        <dbReference type="EMBL" id="RCV50148.1"/>
    </source>
</evidence>
<reference evidence="7 8" key="1">
    <citation type="submission" date="2018-04" db="EMBL/GenBank/DDBJ databases">
        <title>Novel actinobacteria from marine sediment.</title>
        <authorList>
            <person name="Ng Z.Y."/>
            <person name="Tan G.Y.A."/>
        </authorList>
    </citation>
    <scope>NUCLEOTIDE SEQUENCE [LARGE SCALE GENOMIC DNA]</scope>
    <source>
        <strain evidence="7 8">TPS81</strain>
    </source>
</reference>
<feature type="region of interest" description="Disordered" evidence="4">
    <location>
        <begin position="129"/>
        <end position="159"/>
    </location>
</feature>
<dbReference type="Proteomes" id="UP000253318">
    <property type="component" value="Unassembled WGS sequence"/>
</dbReference>
<keyword evidence="5" id="KW-1133">Transmembrane helix</keyword>
<feature type="region of interest" description="Disordered" evidence="4">
    <location>
        <begin position="265"/>
        <end position="336"/>
    </location>
</feature>
<dbReference type="Pfam" id="PF00691">
    <property type="entry name" value="OmpA"/>
    <property type="match status" value="1"/>
</dbReference>
<dbReference type="InterPro" id="IPR006664">
    <property type="entry name" value="OMP_bac"/>
</dbReference>
<evidence type="ECO:0000313" key="8">
    <source>
        <dbReference type="Proteomes" id="UP000253318"/>
    </source>
</evidence>
<feature type="transmembrane region" description="Helical" evidence="5">
    <location>
        <begin position="91"/>
        <end position="110"/>
    </location>
</feature>
<comment type="subcellular location">
    <subcellularLocation>
        <location evidence="1">Membrane</location>
    </subcellularLocation>
</comment>
<feature type="region of interest" description="Disordered" evidence="4">
    <location>
        <begin position="635"/>
        <end position="990"/>
    </location>
</feature>
<comment type="caution">
    <text evidence="7">The sequence shown here is derived from an EMBL/GenBank/DDBJ whole genome shotgun (WGS) entry which is preliminary data.</text>
</comment>
<dbReference type="AlphaFoldDB" id="A0A368SYZ1"/>
<feature type="compositionally biased region" description="Low complexity" evidence="4">
    <location>
        <begin position="980"/>
        <end position="990"/>
    </location>
</feature>
<feature type="compositionally biased region" description="Low complexity" evidence="4">
    <location>
        <begin position="824"/>
        <end position="839"/>
    </location>
</feature>
<evidence type="ECO:0000256" key="4">
    <source>
        <dbReference type="SAM" id="MobiDB-lite"/>
    </source>
</evidence>
<feature type="compositionally biased region" description="Low complexity" evidence="4">
    <location>
        <begin position="891"/>
        <end position="912"/>
    </location>
</feature>
<feature type="transmembrane region" description="Helical" evidence="5">
    <location>
        <begin position="53"/>
        <end position="79"/>
    </location>
</feature>
<proteinExistence type="predicted"/>
<feature type="compositionally biased region" description="Low complexity" evidence="4">
    <location>
        <begin position="635"/>
        <end position="645"/>
    </location>
</feature>
<sequence length="990" mass="102676">MRRTRRLGALLLSSAVVVGLPYLLLVRLSWPGPELTWASLLVHLSSLQLPPGLLAAALVVTLWALWGLYTLGLAAEAVARLRGAPRRIRPLGPLQIIAATAIGGTLVSPAQAMADTVTVSLDDETTLEADAERDAAPPAEAAPEADADTGPRQKATERARTVTGFALNSAGLSEDLREDLATTIELIRKHGDPDSTIRITGHTDASGSTEVNLALSEQRARSVADHIAEQLGDAAPEIEVEGVGSEHQREGDAAAQRRVEISYTVRSGPAAGEDRAAEAETPQDEDRAAPPVEAETPRDAEADAGAGGAAETEDSSGSDSRDPEPEPEPEPDLESDLESAALVGAVSEQEEAIAAAAADGASRIVVMEIPDEALLGGAAFAGILGGYLVGRRGGPRLTLQLPRWRALTAGTHAAREEIPEPPRPLPPAEVDDRVLVELTHVPGIGITGSGARGAARRLIANALTPSAEHPARVLITDADAVVLLGTNGKRRLAERQLESVRVVDSMHEALTILQRELHSRADSSVRSDEHDPLILIATPDAEDEAALSGLLLHGQERGITAVLLGRWPLGGSCTIESNGLITETSPPLNGIYHAYWPGLDAARVNELIRRHRGARVDEDAPGDWKRLFDQIAANAPEESPAPATADRTGEPSPAERIATEETPAEQHPAEQHPAEPATTGRTATEQNEGARTERAGAATTEEFDPFYASETAERDSAERPAATEAEVQTETGPAEPANPWLADAPTVSTGSMGSTGGTTGSTTGSRAAANWRESAGTGEDAGTVTEPAAETPRQDEARDEAAAPGTGTEQEGPDQRPVPADSVAAPTEAPADPLAAPAPTGSAKDEPAEPDEPGRSVAAPAEAAQQQPESTIPAADPADRRPAVSQRTGTPASASAGRAVSPRRPAAPPSARRWPKRPLTPAANRGDAPAAAETPATAETRAAADTPATAESGAESAPQNPAPPSSAPAPRKEHRPEPEPVAAAEPASSP</sequence>
<dbReference type="Gene3D" id="3.30.1330.60">
    <property type="entry name" value="OmpA-like domain"/>
    <property type="match status" value="1"/>
</dbReference>
<dbReference type="GO" id="GO:0016020">
    <property type="term" value="C:membrane"/>
    <property type="evidence" value="ECO:0007669"/>
    <property type="project" value="UniProtKB-SubCell"/>
</dbReference>
<evidence type="ECO:0000256" key="3">
    <source>
        <dbReference type="PROSITE-ProRule" id="PRU00473"/>
    </source>
</evidence>
<dbReference type="CDD" id="cd07185">
    <property type="entry name" value="OmpA_C-like"/>
    <property type="match status" value="1"/>
</dbReference>
<feature type="compositionally biased region" description="Acidic residues" evidence="4">
    <location>
        <begin position="325"/>
        <end position="336"/>
    </location>
</feature>
<dbReference type="OrthoDB" id="3511831at2"/>
<keyword evidence="2 3" id="KW-0472">Membrane</keyword>
<dbReference type="PRINTS" id="PR01021">
    <property type="entry name" value="OMPADOMAIN"/>
</dbReference>
<accession>A0A368SYZ1</accession>
<feature type="domain" description="OmpA-like" evidence="6">
    <location>
        <begin position="152"/>
        <end position="285"/>
    </location>
</feature>
<feature type="compositionally biased region" description="Low complexity" evidence="4">
    <location>
        <begin position="922"/>
        <end position="959"/>
    </location>
</feature>
<organism evidence="7 8">
    <name type="scientific">Marinitenerispora sediminis</name>
    <dbReference type="NCBI Taxonomy" id="1931232"/>
    <lineage>
        <taxon>Bacteria</taxon>
        <taxon>Bacillati</taxon>
        <taxon>Actinomycetota</taxon>
        <taxon>Actinomycetes</taxon>
        <taxon>Streptosporangiales</taxon>
        <taxon>Nocardiopsidaceae</taxon>
        <taxon>Marinitenerispora</taxon>
    </lineage>
</organism>
<feature type="compositionally biased region" description="Basic and acidic residues" evidence="4">
    <location>
        <begin position="149"/>
        <end position="159"/>
    </location>
</feature>
<dbReference type="SUPFAM" id="SSF103088">
    <property type="entry name" value="OmpA-like"/>
    <property type="match status" value="1"/>
</dbReference>
<dbReference type="PROSITE" id="PS51123">
    <property type="entry name" value="OMPA_2"/>
    <property type="match status" value="1"/>
</dbReference>
<evidence type="ECO:0000259" key="6">
    <source>
        <dbReference type="PROSITE" id="PS51123"/>
    </source>
</evidence>
<evidence type="ECO:0000256" key="1">
    <source>
        <dbReference type="ARBA" id="ARBA00004370"/>
    </source>
</evidence>
<feature type="compositionally biased region" description="Basic and acidic residues" evidence="4">
    <location>
        <begin position="792"/>
        <end position="801"/>
    </location>
</feature>
<dbReference type="InterPro" id="IPR006665">
    <property type="entry name" value="OmpA-like"/>
</dbReference>
<name>A0A368SYZ1_9ACTN</name>
<keyword evidence="8" id="KW-1185">Reference proteome</keyword>
<gene>
    <name evidence="7" type="ORF">DEF24_24580</name>
</gene>
<feature type="non-terminal residue" evidence="7">
    <location>
        <position position="990"/>
    </location>
</feature>
<evidence type="ECO:0000256" key="2">
    <source>
        <dbReference type="ARBA" id="ARBA00023136"/>
    </source>
</evidence>
<evidence type="ECO:0000256" key="5">
    <source>
        <dbReference type="SAM" id="Phobius"/>
    </source>
</evidence>
<dbReference type="InterPro" id="IPR036737">
    <property type="entry name" value="OmpA-like_sf"/>
</dbReference>
<protein>
    <recommendedName>
        <fullName evidence="6">OmpA-like domain-containing protein</fullName>
    </recommendedName>
</protein>
<feature type="compositionally biased region" description="Low complexity" evidence="4">
    <location>
        <begin position="858"/>
        <end position="876"/>
    </location>
</feature>
<dbReference type="EMBL" id="QEIN01000295">
    <property type="protein sequence ID" value="RCV50148.1"/>
    <property type="molecule type" value="Genomic_DNA"/>
</dbReference>
<dbReference type="RefSeq" id="WP_114433577.1">
    <property type="nucleotide sequence ID" value="NZ_QEIN01000295.1"/>
</dbReference>
<feature type="compositionally biased region" description="Basic and acidic residues" evidence="4">
    <location>
        <begin position="272"/>
        <end position="288"/>
    </location>
</feature>